<dbReference type="KEGG" id="tmb:Thimo_3600"/>
<sequence>MKASVLSAAAGLALATHASAGFAESIEARLERLEAQNRALEETVRRHEATIAEQRAMTAGTPERLEALEENLEDKRIAEEGAGAGAWFRNIEIAGLVEVEASYVSPYEGDSESDIILATVELAISSQVNDWVEVGVSFLYEEDETDLEVDEAYIRLANLDASPVFLTAGQIYVPFGTYETNLVSDPLTLEIGEARESAIQLGFVQGEFSGSVYAFNGDHKVDGDNEIGSWGANLGFAHEEEARAWAFGVGYISDLGDSDTLQDIIDENLDGVGIDDPSERTGGWTISAVGAFGPFSLIGEYLAATEEFDADALSFDGDGAKPSAWNIEAGYSFEVMGRESIAAIAYQGTREALGIDLPEERWLLGWSVEIFDNTALSFEWAHDADYGESDGGTGESAESFVAQLAVEF</sequence>
<protein>
    <recommendedName>
        <fullName evidence="5">LbtU family siderophore porin</fullName>
    </recommendedName>
</protein>
<feature type="signal peptide" evidence="2">
    <location>
        <begin position="1"/>
        <end position="20"/>
    </location>
</feature>
<evidence type="ECO:0008006" key="5">
    <source>
        <dbReference type="Google" id="ProtNLM"/>
    </source>
</evidence>
<keyword evidence="4" id="KW-1185">Reference proteome</keyword>
<dbReference type="Proteomes" id="UP000010816">
    <property type="component" value="Chromosome"/>
</dbReference>
<evidence type="ECO:0000313" key="4">
    <source>
        <dbReference type="Proteomes" id="UP000010816"/>
    </source>
</evidence>
<dbReference type="NCBIfam" id="NF033652">
    <property type="entry name" value="LbtU_sider_porin"/>
    <property type="match status" value="1"/>
</dbReference>
<name>L0H1Y9_9GAMM</name>
<feature type="chain" id="PRO_5003943583" description="LbtU family siderophore porin" evidence="2">
    <location>
        <begin position="21"/>
        <end position="408"/>
    </location>
</feature>
<dbReference type="Gene3D" id="2.40.160.10">
    <property type="entry name" value="Porin"/>
    <property type="match status" value="1"/>
</dbReference>
<dbReference type="AlphaFoldDB" id="L0H1Y9"/>
<reference evidence="3 4" key="1">
    <citation type="submission" date="2011-09" db="EMBL/GenBank/DDBJ databases">
        <title>Complete sequence of chromosome of Thioflavicoccus mobilis 8321.</title>
        <authorList>
            <consortium name="US DOE Joint Genome Institute"/>
            <person name="Lucas S."/>
            <person name="Han J."/>
            <person name="Lapidus A."/>
            <person name="Cheng J.-F."/>
            <person name="Goodwin L."/>
            <person name="Pitluck S."/>
            <person name="Peters L."/>
            <person name="Ovchinnikova G."/>
            <person name="Lu M."/>
            <person name="Detter J.C."/>
            <person name="Han C."/>
            <person name="Tapia R."/>
            <person name="Land M."/>
            <person name="Hauser L."/>
            <person name="Kyrpides N."/>
            <person name="Ivanova N."/>
            <person name="Pagani I."/>
            <person name="Vogl K."/>
            <person name="Liu Z."/>
            <person name="Imhoff J."/>
            <person name="Thiel V."/>
            <person name="Frigaard N.-U."/>
            <person name="Bryant D."/>
            <person name="Woyke T."/>
        </authorList>
    </citation>
    <scope>NUCLEOTIDE SEQUENCE [LARGE SCALE GENOMIC DNA]</scope>
    <source>
        <strain evidence="3 4">8321</strain>
    </source>
</reference>
<dbReference type="HOGENOM" id="CLU_053826_0_0_6"/>
<dbReference type="EMBL" id="CP003051">
    <property type="protein sequence ID" value="AGA92256.1"/>
    <property type="molecule type" value="Genomic_DNA"/>
</dbReference>
<dbReference type="OrthoDB" id="5417572at2"/>
<dbReference type="SUPFAM" id="SSF56935">
    <property type="entry name" value="Porins"/>
    <property type="match status" value="1"/>
</dbReference>
<dbReference type="PATRIC" id="fig|765912.4.peg.3521"/>
<keyword evidence="1" id="KW-0175">Coiled coil</keyword>
<gene>
    <name evidence="3" type="ORF">Thimo_3600</name>
</gene>
<proteinExistence type="predicted"/>
<keyword evidence="2" id="KW-0732">Signal</keyword>
<dbReference type="eggNOG" id="COG3203">
    <property type="taxonomic scope" value="Bacteria"/>
</dbReference>
<organism evidence="3 4">
    <name type="scientific">Thioflavicoccus mobilis 8321</name>
    <dbReference type="NCBI Taxonomy" id="765912"/>
    <lineage>
        <taxon>Bacteria</taxon>
        <taxon>Pseudomonadati</taxon>
        <taxon>Pseudomonadota</taxon>
        <taxon>Gammaproteobacteria</taxon>
        <taxon>Chromatiales</taxon>
        <taxon>Chromatiaceae</taxon>
        <taxon>Thioflavicoccus</taxon>
    </lineage>
</organism>
<dbReference type="InterPro" id="IPR023614">
    <property type="entry name" value="Porin_dom_sf"/>
</dbReference>
<feature type="coiled-coil region" evidence="1">
    <location>
        <begin position="23"/>
        <end position="57"/>
    </location>
</feature>
<evidence type="ECO:0000256" key="1">
    <source>
        <dbReference type="SAM" id="Coils"/>
    </source>
</evidence>
<evidence type="ECO:0000313" key="3">
    <source>
        <dbReference type="EMBL" id="AGA92256.1"/>
    </source>
</evidence>
<evidence type="ECO:0000256" key="2">
    <source>
        <dbReference type="SAM" id="SignalP"/>
    </source>
</evidence>
<accession>L0H1Y9</accession>
<dbReference type="STRING" id="765912.Thimo_3600"/>
<dbReference type="RefSeq" id="WP_015282381.1">
    <property type="nucleotide sequence ID" value="NC_019940.1"/>
</dbReference>